<dbReference type="EMBL" id="VUNE01000001">
    <property type="protein sequence ID" value="MST61404.1"/>
    <property type="molecule type" value="Genomic_DNA"/>
</dbReference>
<keyword evidence="2" id="KW-0238">DNA-binding</keyword>
<keyword evidence="6" id="KW-1185">Reference proteome</keyword>
<organism evidence="5 6">
    <name type="scientific">Peptostreptococcus porci</name>
    <dbReference type="NCBI Taxonomy" id="2652282"/>
    <lineage>
        <taxon>Bacteria</taxon>
        <taxon>Bacillati</taxon>
        <taxon>Bacillota</taxon>
        <taxon>Clostridia</taxon>
        <taxon>Peptostreptococcales</taxon>
        <taxon>Peptostreptococcaceae</taxon>
        <taxon>Peptostreptococcus</taxon>
    </lineage>
</organism>
<dbReference type="SUPFAM" id="SSF46785">
    <property type="entry name" value="Winged helix' DNA-binding domain"/>
    <property type="match status" value="1"/>
</dbReference>
<evidence type="ECO:0000256" key="3">
    <source>
        <dbReference type="ARBA" id="ARBA00023163"/>
    </source>
</evidence>
<evidence type="ECO:0000256" key="1">
    <source>
        <dbReference type="ARBA" id="ARBA00023015"/>
    </source>
</evidence>
<dbReference type="RefSeq" id="WP_154536847.1">
    <property type="nucleotide sequence ID" value="NZ_JAQYHJ010000030.1"/>
</dbReference>
<proteinExistence type="predicted"/>
<dbReference type="InterPro" id="IPR000524">
    <property type="entry name" value="Tscrpt_reg_HTH_GntR"/>
</dbReference>
<dbReference type="InterPro" id="IPR036388">
    <property type="entry name" value="WH-like_DNA-bd_sf"/>
</dbReference>
<evidence type="ECO:0000259" key="4">
    <source>
        <dbReference type="PROSITE" id="PS50949"/>
    </source>
</evidence>
<dbReference type="CDD" id="cd07377">
    <property type="entry name" value="WHTH_GntR"/>
    <property type="match status" value="1"/>
</dbReference>
<dbReference type="GO" id="GO:0003700">
    <property type="term" value="F:DNA-binding transcription factor activity"/>
    <property type="evidence" value="ECO:0007669"/>
    <property type="project" value="InterPro"/>
</dbReference>
<gene>
    <name evidence="5" type="ORF">FYJ71_00210</name>
</gene>
<dbReference type="InterPro" id="IPR036390">
    <property type="entry name" value="WH_DNA-bd_sf"/>
</dbReference>
<keyword evidence="1" id="KW-0805">Transcription regulation</keyword>
<dbReference type="SMART" id="SM00345">
    <property type="entry name" value="HTH_GNTR"/>
    <property type="match status" value="1"/>
</dbReference>
<dbReference type="PANTHER" id="PTHR38445">
    <property type="entry name" value="HTH-TYPE TRANSCRIPTIONAL REPRESSOR YTRA"/>
    <property type="match status" value="1"/>
</dbReference>
<dbReference type="PROSITE" id="PS50949">
    <property type="entry name" value="HTH_GNTR"/>
    <property type="match status" value="1"/>
</dbReference>
<keyword evidence="3" id="KW-0804">Transcription</keyword>
<evidence type="ECO:0000313" key="6">
    <source>
        <dbReference type="Proteomes" id="UP000440713"/>
    </source>
</evidence>
<name>A0A6N7XDA5_9FIRM</name>
<dbReference type="PANTHER" id="PTHR38445:SF6">
    <property type="entry name" value="GNTR-FAMILY TRANSCRIPTIONAL REGULATOR"/>
    <property type="match status" value="1"/>
</dbReference>
<dbReference type="Gene3D" id="1.10.10.10">
    <property type="entry name" value="Winged helix-like DNA-binding domain superfamily/Winged helix DNA-binding domain"/>
    <property type="match status" value="1"/>
</dbReference>
<dbReference type="Pfam" id="PF00392">
    <property type="entry name" value="GntR"/>
    <property type="match status" value="1"/>
</dbReference>
<sequence length="119" mass="13563">MQAFDNNIPIYIQLIDRINSRILSGNLRPGEKLDSVRALADTYQVNPNTVQRALADLEGTGLIVSKRAVGKFVTEDENLIKSVRDEHIDSEIKEILQRLYSEGYTKEEIYNSIKKLLEV</sequence>
<dbReference type="Proteomes" id="UP000440713">
    <property type="component" value="Unassembled WGS sequence"/>
</dbReference>
<evidence type="ECO:0000256" key="2">
    <source>
        <dbReference type="ARBA" id="ARBA00023125"/>
    </source>
</evidence>
<dbReference type="GO" id="GO:0003677">
    <property type="term" value="F:DNA binding"/>
    <property type="evidence" value="ECO:0007669"/>
    <property type="project" value="UniProtKB-KW"/>
</dbReference>
<dbReference type="AlphaFoldDB" id="A0A6N7XDA5"/>
<protein>
    <submittedName>
        <fullName evidence="5">GntR family transcriptional regulator</fullName>
    </submittedName>
</protein>
<evidence type="ECO:0000313" key="5">
    <source>
        <dbReference type="EMBL" id="MST61404.1"/>
    </source>
</evidence>
<feature type="domain" description="HTH gntR-type" evidence="4">
    <location>
        <begin position="8"/>
        <end position="76"/>
    </location>
</feature>
<reference evidence="5 6" key="1">
    <citation type="submission" date="2019-08" db="EMBL/GenBank/DDBJ databases">
        <title>In-depth cultivation of the pig gut microbiome towards novel bacterial diversity and tailored functional studies.</title>
        <authorList>
            <person name="Wylensek D."/>
            <person name="Hitch T.C.A."/>
            <person name="Clavel T."/>
        </authorList>
    </citation>
    <scope>NUCLEOTIDE SEQUENCE [LARGE SCALE GENOMIC DNA]</scope>
    <source>
        <strain evidence="5 6">WCA-SAB-591-4A-A</strain>
    </source>
</reference>
<accession>A0A6N7XDA5</accession>
<comment type="caution">
    <text evidence="5">The sequence shown here is derived from an EMBL/GenBank/DDBJ whole genome shotgun (WGS) entry which is preliminary data.</text>
</comment>